<evidence type="ECO:0000256" key="8">
    <source>
        <dbReference type="PIRSR" id="PIRSR016305-1"/>
    </source>
</evidence>
<dbReference type="GO" id="GO:0018423">
    <property type="term" value="F:protein C-terminal leucine carboxyl O-methyltransferase activity"/>
    <property type="evidence" value="ECO:0007669"/>
    <property type="project" value="UniProtKB-EC"/>
</dbReference>
<dbReference type="EMBL" id="HBUF01111919">
    <property type="protein sequence ID" value="CAG6640417.1"/>
    <property type="molecule type" value="Transcribed_RNA"/>
</dbReference>
<name>A0A8D8W0I1_9HEMI</name>
<proteinExistence type="inferred from homology"/>
<dbReference type="EMBL" id="HBUF01344339">
    <property type="protein sequence ID" value="CAG6707636.1"/>
    <property type="molecule type" value="Transcribed_RNA"/>
</dbReference>
<dbReference type="SUPFAM" id="SSF53335">
    <property type="entry name" value="S-adenosyl-L-methionine-dependent methyltransferases"/>
    <property type="match status" value="1"/>
</dbReference>
<evidence type="ECO:0000256" key="3">
    <source>
        <dbReference type="ARBA" id="ARBA00010703"/>
    </source>
</evidence>
<evidence type="ECO:0000256" key="2">
    <source>
        <dbReference type="ARBA" id="ARBA00003455"/>
    </source>
</evidence>
<organism evidence="9">
    <name type="scientific">Cacopsylla melanoneura</name>
    <dbReference type="NCBI Taxonomy" id="428564"/>
    <lineage>
        <taxon>Eukaryota</taxon>
        <taxon>Metazoa</taxon>
        <taxon>Ecdysozoa</taxon>
        <taxon>Arthropoda</taxon>
        <taxon>Hexapoda</taxon>
        <taxon>Insecta</taxon>
        <taxon>Pterygota</taxon>
        <taxon>Neoptera</taxon>
        <taxon>Paraneoptera</taxon>
        <taxon>Hemiptera</taxon>
        <taxon>Sternorrhyncha</taxon>
        <taxon>Psylloidea</taxon>
        <taxon>Psyllidae</taxon>
        <taxon>Psyllinae</taxon>
        <taxon>Cacopsylla</taxon>
    </lineage>
</organism>
<dbReference type="EC" id="2.1.1.233" evidence="7"/>
<evidence type="ECO:0000256" key="7">
    <source>
        <dbReference type="PIRNR" id="PIRNR016305"/>
    </source>
</evidence>
<dbReference type="EMBL" id="HBUF01279307">
    <property type="protein sequence ID" value="CAG6686987.1"/>
    <property type="molecule type" value="Transcribed_RNA"/>
</dbReference>
<reference evidence="9" key="1">
    <citation type="submission" date="2021-05" db="EMBL/GenBank/DDBJ databases">
        <authorList>
            <person name="Alioto T."/>
            <person name="Alioto T."/>
            <person name="Gomez Garrido J."/>
        </authorList>
    </citation>
    <scope>NUCLEOTIDE SEQUENCE</scope>
</reference>
<feature type="binding site" evidence="8">
    <location>
        <position position="174"/>
    </location>
    <ligand>
        <name>S-adenosyl-L-methionine</name>
        <dbReference type="ChEBI" id="CHEBI:59789"/>
    </ligand>
</feature>
<comment type="similarity">
    <text evidence="3 7">Belongs to the methyltransferase superfamily. LCMT family.</text>
</comment>
<dbReference type="InterPro" id="IPR029063">
    <property type="entry name" value="SAM-dependent_MTases_sf"/>
</dbReference>
<evidence type="ECO:0000256" key="6">
    <source>
        <dbReference type="ARBA" id="ARBA00022691"/>
    </source>
</evidence>
<dbReference type="EMBL" id="HBUF01279308">
    <property type="protein sequence ID" value="CAG6686988.1"/>
    <property type="molecule type" value="Transcribed_RNA"/>
</dbReference>
<dbReference type="PANTHER" id="PTHR13600">
    <property type="entry name" value="LEUCINE CARBOXYL METHYLTRANSFERASE"/>
    <property type="match status" value="1"/>
</dbReference>
<dbReference type="AlphaFoldDB" id="A0A8D8W0I1"/>
<dbReference type="GO" id="GO:0009966">
    <property type="term" value="P:regulation of signal transduction"/>
    <property type="evidence" value="ECO:0007669"/>
    <property type="project" value="UniProtKB-ARBA"/>
</dbReference>
<comment type="catalytic activity">
    <reaction evidence="1 7">
        <text>[phosphatase 2A protein]-C-terminal L-leucine + S-adenosyl-L-methionine = [phosphatase 2A protein]-C-terminal L-leucine methyl ester + S-adenosyl-L-homocysteine</text>
        <dbReference type="Rhea" id="RHEA:48544"/>
        <dbReference type="Rhea" id="RHEA-COMP:12134"/>
        <dbReference type="Rhea" id="RHEA-COMP:12135"/>
        <dbReference type="ChEBI" id="CHEBI:57856"/>
        <dbReference type="ChEBI" id="CHEBI:59789"/>
        <dbReference type="ChEBI" id="CHEBI:90516"/>
        <dbReference type="ChEBI" id="CHEBI:90517"/>
        <dbReference type="EC" id="2.1.1.233"/>
    </reaction>
</comment>
<dbReference type="GO" id="GO:0005829">
    <property type="term" value="C:cytosol"/>
    <property type="evidence" value="ECO:0007669"/>
    <property type="project" value="TreeGrafter"/>
</dbReference>
<dbReference type="FunFam" id="3.40.50.150:FF:000092">
    <property type="entry name" value="Leucine carboxyl methyltransferase 1"/>
    <property type="match status" value="1"/>
</dbReference>
<evidence type="ECO:0000256" key="5">
    <source>
        <dbReference type="ARBA" id="ARBA00022679"/>
    </source>
</evidence>
<evidence type="ECO:0000256" key="4">
    <source>
        <dbReference type="ARBA" id="ARBA00022603"/>
    </source>
</evidence>
<dbReference type="InterPro" id="IPR007213">
    <property type="entry name" value="Ppm1/Ppm2/Tcmp"/>
</dbReference>
<keyword evidence="6 7" id="KW-0949">S-adenosyl-L-methionine</keyword>
<dbReference type="EMBL" id="HBUF01111918">
    <property type="protein sequence ID" value="CAG6640415.1"/>
    <property type="molecule type" value="Transcribed_RNA"/>
</dbReference>
<evidence type="ECO:0000256" key="1">
    <source>
        <dbReference type="ARBA" id="ARBA00000724"/>
    </source>
</evidence>
<dbReference type="PIRSF" id="PIRSF016305">
    <property type="entry name" value="LCM_mtfrase"/>
    <property type="match status" value="1"/>
</dbReference>
<keyword evidence="5 7" id="KW-0808">Transferase</keyword>
<dbReference type="GO" id="GO:0032259">
    <property type="term" value="P:methylation"/>
    <property type="evidence" value="ECO:0007669"/>
    <property type="project" value="UniProtKB-KW"/>
</dbReference>
<comment type="function">
    <text evidence="2 7">Methylates the carboxyl group of the C-terminal leucine residue of protein phosphatase 2A catalytic subunits to form alpha-leucine ester residues.</text>
</comment>
<sequence>MNGSEEAVQATNEDANECKRCAVELRYWSDEFLQYFVRRCDRKAPEINRGYYARYKAISTLVDQFIKITGKKGQIINLGSGFDTTFWRLKSNNIKVKRFVDLDFKVVTSRKSFIIYHNKLLKDLVGGTIRVTSTDLHSEDYHLVGADMSKLDEVKAKLLDCDLDLSAPTLFIAECVLVYVDCEASHGLLSWLAQKFNQACFVNYEQINMEDSFGTIMMKNLRERGCLLAGVPACKNLETQRNRFIISNWDGSNAWDMMEVYSSIPLGERQKVEKLEFLDEHELLAQLFQHYCIAVGYKGELLRDVGFG</sequence>
<dbReference type="PANTHER" id="PTHR13600:SF33">
    <property type="entry name" value="LEUCINE CARBOXYL METHYLTRANSFERASE 1"/>
    <property type="match status" value="1"/>
</dbReference>
<dbReference type="EMBL" id="HBUF01344338">
    <property type="protein sequence ID" value="CAG6707635.1"/>
    <property type="molecule type" value="Transcribed_RNA"/>
</dbReference>
<dbReference type="Gene3D" id="3.40.50.150">
    <property type="entry name" value="Vaccinia Virus protein VP39"/>
    <property type="match status" value="1"/>
</dbReference>
<dbReference type="InterPro" id="IPR016651">
    <property type="entry name" value="LCMT1"/>
</dbReference>
<feature type="binding site" evidence="8">
    <location>
        <position position="54"/>
    </location>
    <ligand>
        <name>S-adenosyl-L-methionine</name>
        <dbReference type="ChEBI" id="CHEBI:59789"/>
    </ligand>
</feature>
<dbReference type="Pfam" id="PF04072">
    <property type="entry name" value="LCM"/>
    <property type="match status" value="1"/>
</dbReference>
<evidence type="ECO:0000313" key="9">
    <source>
        <dbReference type="EMBL" id="CAG6640415.1"/>
    </source>
</evidence>
<protein>
    <recommendedName>
        <fullName evidence="7">Leucine carboxyl methyltransferase 1</fullName>
        <ecNumber evidence="7">2.1.1.233</ecNumber>
    </recommendedName>
</protein>
<keyword evidence="4 7" id="KW-0489">Methyltransferase</keyword>
<accession>A0A8D8W0I1</accession>
<feature type="binding site" evidence="8">
    <location>
        <position position="79"/>
    </location>
    <ligand>
        <name>S-adenosyl-L-methionine</name>
        <dbReference type="ChEBI" id="CHEBI:59789"/>
    </ligand>
</feature>